<organism evidence="1 2">
    <name type="scientific">Truncatella angustata</name>
    <dbReference type="NCBI Taxonomy" id="152316"/>
    <lineage>
        <taxon>Eukaryota</taxon>
        <taxon>Fungi</taxon>
        <taxon>Dikarya</taxon>
        <taxon>Ascomycota</taxon>
        <taxon>Pezizomycotina</taxon>
        <taxon>Sordariomycetes</taxon>
        <taxon>Xylariomycetidae</taxon>
        <taxon>Amphisphaeriales</taxon>
        <taxon>Sporocadaceae</taxon>
        <taxon>Truncatella</taxon>
    </lineage>
</organism>
<gene>
    <name evidence="1" type="ORF">BKA67DRAFT_400221</name>
</gene>
<evidence type="ECO:0000313" key="1">
    <source>
        <dbReference type="EMBL" id="KAH6647885.1"/>
    </source>
</evidence>
<protein>
    <submittedName>
        <fullName evidence="1">Uncharacterized protein</fullName>
    </submittedName>
</protein>
<name>A0A9P8RKT2_9PEZI</name>
<accession>A0A9P8RKT2</accession>
<keyword evidence="2" id="KW-1185">Reference proteome</keyword>
<reference evidence="1" key="1">
    <citation type="journal article" date="2021" name="Nat. Commun.">
        <title>Genetic determinants of endophytism in the Arabidopsis root mycobiome.</title>
        <authorList>
            <person name="Mesny F."/>
            <person name="Miyauchi S."/>
            <person name="Thiergart T."/>
            <person name="Pickel B."/>
            <person name="Atanasova L."/>
            <person name="Karlsson M."/>
            <person name="Huettel B."/>
            <person name="Barry K.W."/>
            <person name="Haridas S."/>
            <person name="Chen C."/>
            <person name="Bauer D."/>
            <person name="Andreopoulos W."/>
            <person name="Pangilinan J."/>
            <person name="LaButti K."/>
            <person name="Riley R."/>
            <person name="Lipzen A."/>
            <person name="Clum A."/>
            <person name="Drula E."/>
            <person name="Henrissat B."/>
            <person name="Kohler A."/>
            <person name="Grigoriev I.V."/>
            <person name="Martin F.M."/>
            <person name="Hacquard S."/>
        </authorList>
    </citation>
    <scope>NUCLEOTIDE SEQUENCE</scope>
    <source>
        <strain evidence="1">MPI-SDFR-AT-0073</strain>
    </source>
</reference>
<sequence>MLRNFHVQPEDDRNCQSWVSLSTDMTPLKQVARVSWSVRVLNVPAPRWKIGLGLTEITSRQADTMPQASPTVRQYQSRFWSGRVREKNLCRPSRQGAEILLNGSGSSMVHRQRIPRLLVSRRKPTLMITGYEIRTSEGQTNTSTRVEYCCFDIACGKIKMIGRGNNGKFFFLERWSPLISMFSQIVCFVLSTPRLNAWK</sequence>
<dbReference type="GeneID" id="70125575"/>
<dbReference type="AlphaFoldDB" id="A0A9P8RKT2"/>
<dbReference type="RefSeq" id="XP_045954397.1">
    <property type="nucleotide sequence ID" value="XM_046096683.1"/>
</dbReference>
<dbReference type="Proteomes" id="UP000758603">
    <property type="component" value="Unassembled WGS sequence"/>
</dbReference>
<proteinExistence type="predicted"/>
<comment type="caution">
    <text evidence="1">The sequence shown here is derived from an EMBL/GenBank/DDBJ whole genome shotgun (WGS) entry which is preliminary data.</text>
</comment>
<dbReference type="EMBL" id="JAGPXC010000008">
    <property type="protein sequence ID" value="KAH6647885.1"/>
    <property type="molecule type" value="Genomic_DNA"/>
</dbReference>
<evidence type="ECO:0000313" key="2">
    <source>
        <dbReference type="Proteomes" id="UP000758603"/>
    </source>
</evidence>